<reference evidence="1" key="2">
    <citation type="journal article" date="2015" name="Fish Shellfish Immunol.">
        <title>Early steps in the European eel (Anguilla anguilla)-Vibrio vulnificus interaction in the gills: Role of the RtxA13 toxin.</title>
        <authorList>
            <person name="Callol A."/>
            <person name="Pajuelo D."/>
            <person name="Ebbesson L."/>
            <person name="Teles M."/>
            <person name="MacKenzie S."/>
            <person name="Amaro C."/>
        </authorList>
    </citation>
    <scope>NUCLEOTIDE SEQUENCE</scope>
</reference>
<name>A0A0E9SA49_ANGAN</name>
<dbReference type="EMBL" id="GBXM01070416">
    <property type="protein sequence ID" value="JAH38161.1"/>
    <property type="molecule type" value="Transcribed_RNA"/>
</dbReference>
<protein>
    <submittedName>
        <fullName evidence="1">Uncharacterized protein</fullName>
    </submittedName>
</protein>
<organism evidence="1">
    <name type="scientific">Anguilla anguilla</name>
    <name type="common">European freshwater eel</name>
    <name type="synonym">Muraena anguilla</name>
    <dbReference type="NCBI Taxonomy" id="7936"/>
    <lineage>
        <taxon>Eukaryota</taxon>
        <taxon>Metazoa</taxon>
        <taxon>Chordata</taxon>
        <taxon>Craniata</taxon>
        <taxon>Vertebrata</taxon>
        <taxon>Euteleostomi</taxon>
        <taxon>Actinopterygii</taxon>
        <taxon>Neopterygii</taxon>
        <taxon>Teleostei</taxon>
        <taxon>Anguilliformes</taxon>
        <taxon>Anguillidae</taxon>
        <taxon>Anguilla</taxon>
    </lineage>
</organism>
<accession>A0A0E9SA49</accession>
<reference evidence="1" key="1">
    <citation type="submission" date="2014-11" db="EMBL/GenBank/DDBJ databases">
        <authorList>
            <person name="Amaro Gonzalez C."/>
        </authorList>
    </citation>
    <scope>NUCLEOTIDE SEQUENCE</scope>
</reference>
<sequence>MPSVSVPRVVPLSRAPLNLTPQSQTV</sequence>
<dbReference type="AlphaFoldDB" id="A0A0E9SA49"/>
<proteinExistence type="predicted"/>
<evidence type="ECO:0000313" key="1">
    <source>
        <dbReference type="EMBL" id="JAH38161.1"/>
    </source>
</evidence>